<dbReference type="GO" id="GO:0016787">
    <property type="term" value="F:hydrolase activity"/>
    <property type="evidence" value="ECO:0007669"/>
    <property type="project" value="UniProtKB-KW"/>
</dbReference>
<keyword evidence="3" id="KW-0347">Helicase</keyword>
<dbReference type="EMBL" id="MN739773">
    <property type="protein sequence ID" value="QHT25585.1"/>
    <property type="molecule type" value="Genomic_DNA"/>
</dbReference>
<accession>A0A6C0EE13</accession>
<sequence length="536" mass="62360">MSKFISYDGYYMPKNKLTDKELKDVKKDLTITPNILMEPKTKEEKDKLTYEIYKSTDKHIIMPIYYGITKFGKCDNKMNIQKTKFKFTGKLRDYQESIVEKCLSSIKEKGGGLLSVPCGAGKTTMALYMASELKLKTLIIVHRSILLTQWIERINQFTDAKVGIIRGKKVDVDGKDIVIGMIHSVSQRDYDPEIFKQFSFIIYDEAHHCPSKVFSQALMKTTGIHTLALTATPYRNDNLIKVMHWFLGDTMYRIKLKVNSAVVVKRFFYYSSDKSLFVEKKAYFKGKMLPSVTKMVGNISQIKTRTRNIANIITEILKNTDENRKIFVLSKLKSILNDTKDIVDRKVEESEQKTETRLYTGDMKDDERDEAAEKADVMFATYDIANDGFDVERLNTLILATSRKDVIQSTGRIMRKPLEVGNTRPLIIDFIDDLSVFSNHARERLKYYDRCKYKIENYYFYDNKLVSEEDYEELKNGKNKEIKKKSLEKALKTKKITDDEITKRNDIIFDTSNEDSEEEIVKPYKINPQIRYIPMS</sequence>
<evidence type="ECO:0000259" key="5">
    <source>
        <dbReference type="PROSITE" id="PS51192"/>
    </source>
</evidence>
<reference evidence="6" key="1">
    <citation type="journal article" date="2020" name="Nature">
        <title>Giant virus diversity and host interactions through global metagenomics.</title>
        <authorList>
            <person name="Schulz F."/>
            <person name="Roux S."/>
            <person name="Paez-Espino D."/>
            <person name="Jungbluth S."/>
            <person name="Walsh D.A."/>
            <person name="Denef V.J."/>
            <person name="McMahon K.D."/>
            <person name="Konstantinidis K.T."/>
            <person name="Eloe-Fadrosh E.A."/>
            <person name="Kyrpides N.C."/>
            <person name="Woyke T."/>
        </authorList>
    </citation>
    <scope>NUCLEOTIDE SEQUENCE</scope>
    <source>
        <strain evidence="6">GVMAG-M-3300023179-27</strain>
    </source>
</reference>
<keyword evidence="4" id="KW-0067">ATP-binding</keyword>
<protein>
    <recommendedName>
        <fullName evidence="5">Helicase ATP-binding domain-containing protein</fullName>
    </recommendedName>
</protein>
<dbReference type="CDD" id="cd17926">
    <property type="entry name" value="DEXHc_RE"/>
    <property type="match status" value="1"/>
</dbReference>
<evidence type="ECO:0000256" key="3">
    <source>
        <dbReference type="ARBA" id="ARBA00022806"/>
    </source>
</evidence>
<dbReference type="InterPro" id="IPR050615">
    <property type="entry name" value="ATP-dep_DNA_Helicase"/>
</dbReference>
<dbReference type="AlphaFoldDB" id="A0A6C0EE13"/>
<evidence type="ECO:0000256" key="2">
    <source>
        <dbReference type="ARBA" id="ARBA00022801"/>
    </source>
</evidence>
<dbReference type="Pfam" id="PF04851">
    <property type="entry name" value="ResIII"/>
    <property type="match status" value="1"/>
</dbReference>
<feature type="domain" description="Helicase ATP-binding" evidence="5">
    <location>
        <begin position="103"/>
        <end position="251"/>
    </location>
</feature>
<dbReference type="CDD" id="cd18785">
    <property type="entry name" value="SF2_C"/>
    <property type="match status" value="1"/>
</dbReference>
<dbReference type="GO" id="GO:0005524">
    <property type="term" value="F:ATP binding"/>
    <property type="evidence" value="ECO:0007669"/>
    <property type="project" value="UniProtKB-KW"/>
</dbReference>
<evidence type="ECO:0000313" key="6">
    <source>
        <dbReference type="EMBL" id="QHT25585.1"/>
    </source>
</evidence>
<dbReference type="InterPro" id="IPR001650">
    <property type="entry name" value="Helicase_C-like"/>
</dbReference>
<dbReference type="GO" id="GO:0003677">
    <property type="term" value="F:DNA binding"/>
    <property type="evidence" value="ECO:0007669"/>
    <property type="project" value="InterPro"/>
</dbReference>
<evidence type="ECO:0000256" key="4">
    <source>
        <dbReference type="ARBA" id="ARBA00022840"/>
    </source>
</evidence>
<proteinExistence type="predicted"/>
<dbReference type="PROSITE" id="PS51192">
    <property type="entry name" value="HELICASE_ATP_BIND_1"/>
    <property type="match status" value="1"/>
</dbReference>
<keyword evidence="2" id="KW-0378">Hydrolase</keyword>
<dbReference type="PANTHER" id="PTHR11274:SF0">
    <property type="entry name" value="GENERAL TRANSCRIPTION AND DNA REPAIR FACTOR IIH HELICASE SUBUNIT XPB"/>
    <property type="match status" value="1"/>
</dbReference>
<dbReference type="SUPFAM" id="SSF52540">
    <property type="entry name" value="P-loop containing nucleoside triphosphate hydrolases"/>
    <property type="match status" value="2"/>
</dbReference>
<organism evidence="6">
    <name type="scientific">viral metagenome</name>
    <dbReference type="NCBI Taxonomy" id="1070528"/>
    <lineage>
        <taxon>unclassified sequences</taxon>
        <taxon>metagenomes</taxon>
        <taxon>organismal metagenomes</taxon>
    </lineage>
</organism>
<dbReference type="InterPro" id="IPR014001">
    <property type="entry name" value="Helicase_ATP-bd"/>
</dbReference>
<dbReference type="Pfam" id="PF00271">
    <property type="entry name" value="Helicase_C"/>
    <property type="match status" value="1"/>
</dbReference>
<dbReference type="PANTHER" id="PTHR11274">
    <property type="entry name" value="RAD25/XP-B DNA REPAIR HELICASE"/>
    <property type="match status" value="1"/>
</dbReference>
<dbReference type="GO" id="GO:0004386">
    <property type="term" value="F:helicase activity"/>
    <property type="evidence" value="ECO:0007669"/>
    <property type="project" value="UniProtKB-KW"/>
</dbReference>
<dbReference type="InterPro" id="IPR027417">
    <property type="entry name" value="P-loop_NTPase"/>
</dbReference>
<evidence type="ECO:0000256" key="1">
    <source>
        <dbReference type="ARBA" id="ARBA00022741"/>
    </source>
</evidence>
<dbReference type="InterPro" id="IPR006935">
    <property type="entry name" value="Helicase/UvrB_N"/>
</dbReference>
<dbReference type="Gene3D" id="3.40.50.300">
    <property type="entry name" value="P-loop containing nucleotide triphosphate hydrolases"/>
    <property type="match status" value="2"/>
</dbReference>
<name>A0A6C0EE13_9ZZZZ</name>
<dbReference type="SMART" id="SM00487">
    <property type="entry name" value="DEXDc"/>
    <property type="match status" value="1"/>
</dbReference>
<keyword evidence="1" id="KW-0547">Nucleotide-binding</keyword>